<gene>
    <name evidence="3" type="primary">tagH</name>
    <name evidence="3" type="ORF">F1189_08250</name>
</gene>
<dbReference type="Pfam" id="PF00498">
    <property type="entry name" value="FHA"/>
    <property type="match status" value="1"/>
</dbReference>
<dbReference type="Gene3D" id="2.60.200.20">
    <property type="match status" value="1"/>
</dbReference>
<evidence type="ECO:0000313" key="4">
    <source>
        <dbReference type="Proteomes" id="UP000325255"/>
    </source>
</evidence>
<dbReference type="CDD" id="cd00060">
    <property type="entry name" value="FHA"/>
    <property type="match status" value="1"/>
</dbReference>
<comment type="caution">
    <text evidence="3">The sequence shown here is derived from an EMBL/GenBank/DDBJ whole genome shotgun (WGS) entry which is preliminary data.</text>
</comment>
<dbReference type="Proteomes" id="UP000325255">
    <property type="component" value="Unassembled WGS sequence"/>
</dbReference>
<dbReference type="NCBIfam" id="TIGR03354">
    <property type="entry name" value="VI_FHA"/>
    <property type="match status" value="1"/>
</dbReference>
<organism evidence="3 4">
    <name type="scientific">Rhodovastum atsumiense</name>
    <dbReference type="NCBI Taxonomy" id="504468"/>
    <lineage>
        <taxon>Bacteria</taxon>
        <taxon>Pseudomonadati</taxon>
        <taxon>Pseudomonadota</taxon>
        <taxon>Alphaproteobacteria</taxon>
        <taxon>Acetobacterales</taxon>
        <taxon>Acetobacteraceae</taxon>
        <taxon>Rhodovastum</taxon>
    </lineage>
</organism>
<dbReference type="InterPro" id="IPR046883">
    <property type="entry name" value="T6SS_FHA_C"/>
</dbReference>
<dbReference type="EMBL" id="VWPK01000010">
    <property type="protein sequence ID" value="KAA5612718.1"/>
    <property type="molecule type" value="Genomic_DNA"/>
</dbReference>
<protein>
    <submittedName>
        <fullName evidence="3">Type VI secretion system-associated FHA domain protein TagH</fullName>
    </submittedName>
</protein>
<dbReference type="InterPro" id="IPR008984">
    <property type="entry name" value="SMAD_FHA_dom_sf"/>
</dbReference>
<dbReference type="PROSITE" id="PS50006">
    <property type="entry name" value="FHA_DOMAIN"/>
    <property type="match status" value="1"/>
</dbReference>
<dbReference type="InterPro" id="IPR017735">
    <property type="entry name" value="T6SS_FHA"/>
</dbReference>
<dbReference type="InterPro" id="IPR000253">
    <property type="entry name" value="FHA_dom"/>
</dbReference>
<dbReference type="RefSeq" id="WP_150040251.1">
    <property type="nucleotide sequence ID" value="NZ_OW485601.1"/>
</dbReference>
<feature type="region of interest" description="Disordered" evidence="1">
    <location>
        <begin position="188"/>
        <end position="222"/>
    </location>
</feature>
<proteinExistence type="predicted"/>
<keyword evidence="4" id="KW-1185">Reference proteome</keyword>
<feature type="compositionally biased region" description="Pro residues" evidence="1">
    <location>
        <begin position="202"/>
        <end position="213"/>
    </location>
</feature>
<reference evidence="3 4" key="1">
    <citation type="submission" date="2019-09" db="EMBL/GenBank/DDBJ databases">
        <title>Genome sequence of Rhodovastum atsumiense, a diverse member of the Acetobacteraceae family of non-sulfur purple photosynthetic bacteria.</title>
        <authorList>
            <person name="Meyer T."/>
            <person name="Kyndt J."/>
        </authorList>
    </citation>
    <scope>NUCLEOTIDE SEQUENCE [LARGE SCALE GENOMIC DNA]</scope>
    <source>
        <strain evidence="3 4">DSM 21279</strain>
    </source>
</reference>
<dbReference type="AlphaFoldDB" id="A0A5M6IZD7"/>
<evidence type="ECO:0000313" key="3">
    <source>
        <dbReference type="EMBL" id="KAA5612718.1"/>
    </source>
</evidence>
<feature type="domain" description="FHA" evidence="2">
    <location>
        <begin position="26"/>
        <end position="76"/>
    </location>
</feature>
<dbReference type="SUPFAM" id="SSF49879">
    <property type="entry name" value="SMAD/FHA domain"/>
    <property type="match status" value="1"/>
</dbReference>
<dbReference type="Pfam" id="PF20232">
    <property type="entry name" value="T6SS_FHA_C"/>
    <property type="match status" value="1"/>
</dbReference>
<accession>A0A5M6IZD7</accession>
<dbReference type="OrthoDB" id="273564at2"/>
<name>A0A5M6IZD7_9PROT</name>
<dbReference type="SMART" id="SM00240">
    <property type="entry name" value="FHA"/>
    <property type="match status" value="1"/>
</dbReference>
<evidence type="ECO:0000259" key="2">
    <source>
        <dbReference type="PROSITE" id="PS50006"/>
    </source>
</evidence>
<evidence type="ECO:0000256" key="1">
    <source>
        <dbReference type="SAM" id="MobiDB-lite"/>
    </source>
</evidence>
<sequence>MTLSLAMLRAPAGITPESRRIEADTVTLGRGSDNGWVLADPERILSKRHCLIGRQAGAWQVTDTSRNGTFVNGACLSPGAARALRDGDRIGLGAYEIEIRIEEGAAPASDEATGIGPGFARVTADPFPPAEGDAFGIGLPQDFNQLGQDGVFGDAPLPVADHVPALDAHFDPPRPVSELLPPDWDLGWDAPADDMADDTAGGPPPPAPVPAPEAPADAPGDSAAAAFARVAAAAGIAGEPTLPPAEALSALGRAFRAMVVGLRRAMIARATIKNEFRIEQTMIRASGNNPLKFAAGDDDAVSALLGIGRRGDMSAERAVNEALRDIRRHDLAVSAAMQVAVREMLDSLDPARVLARLPPGGLDRVPGQRHRRAWQAMAARHAELTRALADDFDSVFGRAFVRAYEQVQAGIAAQEHERSQREEQAP</sequence>